<sequence>MNLKKRISVKKEGRFHFEDASFKQNMRQSLAELLPEHAPEIVVVCIGTDRSTGDSLGPLTGTLLNEKVNHMISVYGTLADPIHAVNLEEKLQMIETKHPGAFIIAIDACLGRIDSIGSIILSPGPLKPGAALKKPLPDVGDIHLTGVVNISGYMEFLVLQNTRLNIVMQMARRITESLHQLDLELTKRKPLPFQVK</sequence>
<proteinExistence type="predicted"/>
<accession>A0A1G9A8S2</accession>
<protein>
    <submittedName>
        <fullName evidence="1">Putative sporulation protein YyaC</fullName>
    </submittedName>
</protein>
<gene>
    <name evidence="1" type="ORF">SAMN05216243_2437</name>
</gene>
<dbReference type="AlphaFoldDB" id="A0A1G9A8S2"/>
<dbReference type="InterPro" id="IPR023430">
    <property type="entry name" value="Pept_HybD-like_dom_sf"/>
</dbReference>
<dbReference type="RefSeq" id="WP_093214502.1">
    <property type="nucleotide sequence ID" value="NZ_FNFL01000003.1"/>
</dbReference>
<organism evidence="1 2">
    <name type="scientific">Sediminibacillus albus</name>
    <dbReference type="NCBI Taxonomy" id="407036"/>
    <lineage>
        <taxon>Bacteria</taxon>
        <taxon>Bacillati</taxon>
        <taxon>Bacillota</taxon>
        <taxon>Bacilli</taxon>
        <taxon>Bacillales</taxon>
        <taxon>Bacillaceae</taxon>
        <taxon>Sediminibacillus</taxon>
    </lineage>
</organism>
<dbReference type="SUPFAM" id="SSF53163">
    <property type="entry name" value="HybD-like"/>
    <property type="match status" value="1"/>
</dbReference>
<dbReference type="EMBL" id="FNFL01000003">
    <property type="protein sequence ID" value="SDK22850.1"/>
    <property type="molecule type" value="Genomic_DNA"/>
</dbReference>
<dbReference type="STRING" id="407036.SAMN05216243_2437"/>
<dbReference type="Pfam" id="PF06866">
    <property type="entry name" value="DUF1256"/>
    <property type="match status" value="1"/>
</dbReference>
<dbReference type="InterPro" id="IPR009665">
    <property type="entry name" value="YyaC"/>
</dbReference>
<keyword evidence="2" id="KW-1185">Reference proteome</keyword>
<dbReference type="OrthoDB" id="9815953at2"/>
<dbReference type="Proteomes" id="UP000198694">
    <property type="component" value="Unassembled WGS sequence"/>
</dbReference>
<evidence type="ECO:0000313" key="1">
    <source>
        <dbReference type="EMBL" id="SDK22850.1"/>
    </source>
</evidence>
<reference evidence="1 2" key="1">
    <citation type="submission" date="2016-10" db="EMBL/GenBank/DDBJ databases">
        <authorList>
            <person name="de Groot N.N."/>
        </authorList>
    </citation>
    <scope>NUCLEOTIDE SEQUENCE [LARGE SCALE GENOMIC DNA]</scope>
    <source>
        <strain evidence="1 2">CGMCC 1.6502</strain>
    </source>
</reference>
<evidence type="ECO:0000313" key="2">
    <source>
        <dbReference type="Proteomes" id="UP000198694"/>
    </source>
</evidence>
<name>A0A1G9A8S2_9BACI</name>
<dbReference type="NCBIfam" id="TIGR02841">
    <property type="entry name" value="spore_YyaC"/>
    <property type="match status" value="1"/>
</dbReference>